<reference evidence="2 3" key="1">
    <citation type="submission" date="2018-08" db="EMBL/GenBank/DDBJ databases">
        <title>Linezolid Resistance in Mycobacterium abscessus: MIC Distribution and Comprehensive Investigation of Resistance Mechanisms.</title>
        <authorList>
            <person name="Ye M."/>
            <person name="Xu L."/>
            <person name="Zou Y."/>
            <person name="Li B."/>
            <person name="Guo Q."/>
            <person name="Zhang Y."/>
            <person name="Zhan M."/>
            <person name="Xu B."/>
            <person name="Yu F."/>
            <person name="Zhang Z."/>
            <person name="Chu H."/>
        </authorList>
    </citation>
    <scope>NUCLEOTIDE SEQUENCE [LARGE SCALE GENOMIC DNA]</scope>
    <source>
        <strain evidence="2 3">G143</strain>
    </source>
</reference>
<evidence type="ECO:0000313" key="3">
    <source>
        <dbReference type="Proteomes" id="UP000284557"/>
    </source>
</evidence>
<evidence type="ECO:0000256" key="1">
    <source>
        <dbReference type="SAM" id="MobiDB-lite"/>
    </source>
</evidence>
<name>A0ABD7HHP2_9MYCO</name>
<protein>
    <submittedName>
        <fullName evidence="2">Uncharacterized protein</fullName>
    </submittedName>
</protein>
<feature type="compositionally biased region" description="Basic residues" evidence="1">
    <location>
        <begin position="100"/>
        <end position="109"/>
    </location>
</feature>
<comment type="caution">
    <text evidence="2">The sequence shown here is derived from an EMBL/GenBank/DDBJ whole genome shotgun (WGS) entry which is preliminary data.</text>
</comment>
<organism evidence="2 3">
    <name type="scientific">Mycobacteroides abscessus</name>
    <dbReference type="NCBI Taxonomy" id="36809"/>
    <lineage>
        <taxon>Bacteria</taxon>
        <taxon>Bacillati</taxon>
        <taxon>Actinomycetota</taxon>
        <taxon>Actinomycetes</taxon>
        <taxon>Mycobacteriales</taxon>
        <taxon>Mycobacteriaceae</taxon>
        <taxon>Mycobacteroides</taxon>
    </lineage>
</organism>
<proteinExistence type="predicted"/>
<feature type="region of interest" description="Disordered" evidence="1">
    <location>
        <begin position="96"/>
        <end position="137"/>
    </location>
</feature>
<dbReference type="AlphaFoldDB" id="A0ABD7HHP2"/>
<gene>
    <name evidence="2" type="ORF">D2E76_24030</name>
</gene>
<dbReference type="Proteomes" id="UP000284557">
    <property type="component" value="Unassembled WGS sequence"/>
</dbReference>
<dbReference type="EMBL" id="QXBN01000026">
    <property type="protein sequence ID" value="RIT32114.1"/>
    <property type="molecule type" value="Genomic_DNA"/>
</dbReference>
<evidence type="ECO:0000313" key="2">
    <source>
        <dbReference type="EMBL" id="RIT32114.1"/>
    </source>
</evidence>
<accession>A0ABD7HHP2</accession>
<dbReference type="RefSeq" id="WP_119596574.1">
    <property type="nucleotide sequence ID" value="NZ_QXBN01000026.1"/>
</dbReference>
<sequence>MWFPVDDAFHSHPKAQRAGDEALGMWARAGSHCMAYLTDGFVAEWWVKQQPKGAAKARKLVDAELWRRGENDGEPGWWFHDWKPENLKVNILAAREQARQRKAKSRSRSRVTDTVTPASGHASVPPTTPPHTTPHQVSNQLVGDLALVDAGEDKTPHCSKHPDGTSEPCGACADARRARAEIHRAQRESEQQAALEAKLAAIALCEICDSDGYDGTRVCDHVDRTEVAKAGAARARAALENPRAATG</sequence>